<dbReference type="SUPFAM" id="SSF52833">
    <property type="entry name" value="Thioredoxin-like"/>
    <property type="match status" value="1"/>
</dbReference>
<dbReference type="Proteomes" id="UP000278081">
    <property type="component" value="Unassembled WGS sequence"/>
</dbReference>
<proteinExistence type="inferred from homology"/>
<evidence type="ECO:0000256" key="2">
    <source>
        <dbReference type="ARBA" id="ARBA00005791"/>
    </source>
</evidence>
<dbReference type="OrthoDB" id="8478320at2"/>
<accession>A0A432P2N1</accession>
<evidence type="ECO:0000259" key="5">
    <source>
        <dbReference type="PROSITE" id="PS51352"/>
    </source>
</evidence>
<dbReference type="PANTHER" id="PTHR13887">
    <property type="entry name" value="GLUTATHIONE S-TRANSFERASE KAPPA"/>
    <property type="match status" value="1"/>
</dbReference>
<dbReference type="PANTHER" id="PTHR13887:SF56">
    <property type="entry name" value="THIOREDOXIN-LIKE REDUCTASE RV2466C"/>
    <property type="match status" value="1"/>
</dbReference>
<dbReference type="PROSITE" id="PS00194">
    <property type="entry name" value="THIOREDOXIN_1"/>
    <property type="match status" value="1"/>
</dbReference>
<evidence type="ECO:0000256" key="1">
    <source>
        <dbReference type="ARBA" id="ARBA00003565"/>
    </source>
</evidence>
<evidence type="ECO:0000313" key="6">
    <source>
        <dbReference type="EMBL" id="RUM06187.1"/>
    </source>
</evidence>
<dbReference type="InterPro" id="IPR017937">
    <property type="entry name" value="Thioredoxin_CS"/>
</dbReference>
<gene>
    <name evidence="6" type="ORF">EFR84_14060</name>
</gene>
<dbReference type="AlphaFoldDB" id="A0A432P2N1"/>
<keyword evidence="4" id="KW-0732">Signal</keyword>
<dbReference type="Pfam" id="PF13462">
    <property type="entry name" value="Thioredoxin_4"/>
    <property type="match status" value="1"/>
</dbReference>
<feature type="signal peptide" evidence="4">
    <location>
        <begin position="1"/>
        <end position="27"/>
    </location>
</feature>
<evidence type="ECO:0000256" key="4">
    <source>
        <dbReference type="SAM" id="SignalP"/>
    </source>
</evidence>
<dbReference type="InterPro" id="IPR013766">
    <property type="entry name" value="Thioredoxin_domain"/>
</dbReference>
<dbReference type="EMBL" id="RJTJ01000010">
    <property type="protein sequence ID" value="RUM06187.1"/>
    <property type="molecule type" value="Genomic_DNA"/>
</dbReference>
<comment type="caution">
    <text evidence="6">The sequence shown here is derived from an EMBL/GenBank/DDBJ whole genome shotgun (WGS) entry which is preliminary data.</text>
</comment>
<feature type="domain" description="Thioredoxin" evidence="5">
    <location>
        <begin position="19"/>
        <end position="207"/>
    </location>
</feature>
<dbReference type="RefSeq" id="WP_126909468.1">
    <property type="nucleotide sequence ID" value="NZ_ML133757.1"/>
</dbReference>
<dbReference type="InterPro" id="IPR036249">
    <property type="entry name" value="Thioredoxin-like_sf"/>
</dbReference>
<keyword evidence="3" id="KW-0676">Redox-active center</keyword>
<protein>
    <recommendedName>
        <fullName evidence="5">Thioredoxin domain-containing protein</fullName>
    </recommendedName>
</protein>
<comment type="function">
    <text evidence="1">May be required for disulfide bond formation in some proteins.</text>
</comment>
<dbReference type="Gene3D" id="3.40.30.10">
    <property type="entry name" value="Glutaredoxin"/>
    <property type="match status" value="1"/>
</dbReference>
<dbReference type="GO" id="GO:0015036">
    <property type="term" value="F:disulfide oxidoreductase activity"/>
    <property type="evidence" value="ECO:0007669"/>
    <property type="project" value="UniProtKB-ARBA"/>
</dbReference>
<reference evidence="6 7" key="1">
    <citation type="submission" date="2018-11" db="EMBL/GenBank/DDBJ databases">
        <title>Rhizobium chutanense sp. nov., isolated from root nodules of Phaseolus vulgaris in China.</title>
        <authorList>
            <person name="Huo Y."/>
        </authorList>
    </citation>
    <scope>NUCLEOTIDE SEQUENCE [LARGE SCALE GENOMIC DNA]</scope>
    <source>
        <strain evidence="6 7">C16</strain>
    </source>
</reference>
<dbReference type="InterPro" id="IPR012336">
    <property type="entry name" value="Thioredoxin-like_fold"/>
</dbReference>
<organism evidence="6 7">
    <name type="scientific">Rhizobium chutanense</name>
    <dbReference type="NCBI Taxonomy" id="2035448"/>
    <lineage>
        <taxon>Bacteria</taxon>
        <taxon>Pseudomonadati</taxon>
        <taxon>Pseudomonadota</taxon>
        <taxon>Alphaproteobacteria</taxon>
        <taxon>Hyphomicrobiales</taxon>
        <taxon>Rhizobiaceae</taxon>
        <taxon>Rhizobium/Agrobacterium group</taxon>
        <taxon>Rhizobium</taxon>
    </lineage>
</organism>
<evidence type="ECO:0000313" key="7">
    <source>
        <dbReference type="Proteomes" id="UP000278081"/>
    </source>
</evidence>
<comment type="similarity">
    <text evidence="2">Belongs to the thioredoxin family. DsbA subfamily.</text>
</comment>
<sequence>MFALALTSLRRIALQLCVLLVFLPAVAAAADLMQPLGRADRPFGSATAPVTVIEYSSPTCPHCAAYRRETAPKIEAEFVRSGKVRILFRPLARNNVDLVIFMLAEAQTVSRSGLVLDSFYARQEEIANSGNLEETLRQIAGSIGIDRGAFDAAIADQSVLDGLKTLAKQARDDFKVEGTPTFFINGKKITGAPSQEEMRREIAAALGN</sequence>
<evidence type="ECO:0000256" key="3">
    <source>
        <dbReference type="ARBA" id="ARBA00023284"/>
    </source>
</evidence>
<name>A0A432P2N1_9HYPH</name>
<feature type="chain" id="PRO_5019114440" description="Thioredoxin domain-containing protein" evidence="4">
    <location>
        <begin position="28"/>
        <end position="208"/>
    </location>
</feature>
<dbReference type="PROSITE" id="PS51352">
    <property type="entry name" value="THIOREDOXIN_2"/>
    <property type="match status" value="1"/>
</dbReference>